<dbReference type="EMBL" id="JABEPP010000004">
    <property type="protein sequence ID" value="NNM73623.1"/>
    <property type="molecule type" value="Genomic_DNA"/>
</dbReference>
<dbReference type="Gene3D" id="6.10.250.1680">
    <property type="match status" value="1"/>
</dbReference>
<dbReference type="Pfam" id="PF07920">
    <property type="entry name" value="DUF1684"/>
    <property type="match status" value="1"/>
</dbReference>
<dbReference type="InterPro" id="IPR012467">
    <property type="entry name" value="DUF1684"/>
</dbReference>
<name>A0A849II61_9HYPH</name>
<dbReference type="PANTHER" id="PTHR41913:SF1">
    <property type="entry name" value="DUF1684 DOMAIN-CONTAINING PROTEIN"/>
    <property type="match status" value="1"/>
</dbReference>
<evidence type="ECO:0000313" key="2">
    <source>
        <dbReference type="Proteomes" id="UP000564885"/>
    </source>
</evidence>
<reference evidence="1 2" key="1">
    <citation type="submission" date="2020-04" db="EMBL/GenBank/DDBJ databases">
        <title>Enterovirga sp. isolate from soil.</title>
        <authorList>
            <person name="Chea S."/>
            <person name="Kim D.-U."/>
        </authorList>
    </citation>
    <scope>NUCLEOTIDE SEQUENCE [LARGE SCALE GENOMIC DNA]</scope>
    <source>
        <strain evidence="1 2">DB1703</strain>
    </source>
</reference>
<keyword evidence="2" id="KW-1185">Reference proteome</keyword>
<organism evidence="1 2">
    <name type="scientific">Enterovirga aerilata</name>
    <dbReference type="NCBI Taxonomy" id="2730920"/>
    <lineage>
        <taxon>Bacteria</taxon>
        <taxon>Pseudomonadati</taxon>
        <taxon>Pseudomonadota</taxon>
        <taxon>Alphaproteobacteria</taxon>
        <taxon>Hyphomicrobiales</taxon>
        <taxon>Methylobacteriaceae</taxon>
        <taxon>Enterovirga</taxon>
    </lineage>
</organism>
<accession>A0A849II61</accession>
<proteinExistence type="predicted"/>
<sequence>MAEDGGGPATCASPADTLALWDWRRRIADLYGEVRRSEPRAGWGLWRASRDALLRDHPQSPLPAAGRAAFSGLPLFPYDPALRFEVGTEPVGGVPAILVELRDDGPLALTPFARTLGLREALGGELTLYWIGGYGGGVFLPFRDATSGRQSYGGGRYLLDTIKGADLGQAGNGRVILDFNFAYNPSCAYSDRWACPLSPAENGLPAPVRTGEMMGKRD</sequence>
<evidence type="ECO:0000313" key="1">
    <source>
        <dbReference type="EMBL" id="NNM73623.1"/>
    </source>
</evidence>
<protein>
    <submittedName>
        <fullName evidence="1">DUF1684 domain-containing protein</fullName>
    </submittedName>
</protein>
<dbReference type="RefSeq" id="WP_171219124.1">
    <property type="nucleotide sequence ID" value="NZ_JABEPP010000004.1"/>
</dbReference>
<comment type="caution">
    <text evidence="1">The sequence shown here is derived from an EMBL/GenBank/DDBJ whole genome shotgun (WGS) entry which is preliminary data.</text>
</comment>
<dbReference type="Proteomes" id="UP000564885">
    <property type="component" value="Unassembled WGS sequence"/>
</dbReference>
<dbReference type="AlphaFoldDB" id="A0A849II61"/>
<gene>
    <name evidence="1" type="ORF">HJG44_14640</name>
</gene>
<dbReference type="PANTHER" id="PTHR41913">
    <property type="entry name" value="DUF1684 DOMAIN-CONTAINING PROTEIN"/>
    <property type="match status" value="1"/>
</dbReference>